<evidence type="ECO:0000256" key="1">
    <source>
        <dbReference type="ARBA" id="ARBA00000085"/>
    </source>
</evidence>
<reference evidence="8 9" key="1">
    <citation type="submission" date="2023-07" db="EMBL/GenBank/DDBJ databases">
        <title>Genomic Encyclopedia of Type Strains, Phase IV (KMG-IV): sequencing the most valuable type-strain genomes for metagenomic binning, comparative biology and taxonomic classification.</title>
        <authorList>
            <person name="Goeker M."/>
        </authorList>
    </citation>
    <scope>NUCLEOTIDE SEQUENCE [LARGE SCALE GENOMIC DNA]</scope>
    <source>
        <strain evidence="8 9">DSM 1400</strain>
    </source>
</reference>
<gene>
    <name evidence="8" type="ORF">QOZ93_000330</name>
</gene>
<evidence type="ECO:0000256" key="6">
    <source>
        <dbReference type="SAM" id="Phobius"/>
    </source>
</evidence>
<keyword evidence="4 8" id="KW-0418">Kinase</keyword>
<dbReference type="Pfam" id="PF02518">
    <property type="entry name" value="HATPase_c"/>
    <property type="match status" value="1"/>
</dbReference>
<evidence type="ECO:0000256" key="4">
    <source>
        <dbReference type="ARBA" id="ARBA00022777"/>
    </source>
</evidence>
<dbReference type="InterPro" id="IPR003594">
    <property type="entry name" value="HATPase_dom"/>
</dbReference>
<protein>
    <recommendedName>
        <fullName evidence="2">histidine kinase</fullName>
        <ecNumber evidence="2">2.7.13.3</ecNumber>
    </recommendedName>
</protein>
<dbReference type="InterPro" id="IPR036890">
    <property type="entry name" value="HATPase_C_sf"/>
</dbReference>
<keyword evidence="5" id="KW-0902">Two-component regulatory system</keyword>
<keyword evidence="6" id="KW-0472">Membrane</keyword>
<evidence type="ECO:0000259" key="7">
    <source>
        <dbReference type="PROSITE" id="PS50109"/>
    </source>
</evidence>
<dbReference type="SUPFAM" id="SSF55874">
    <property type="entry name" value="ATPase domain of HSP90 chaperone/DNA topoisomerase II/histidine kinase"/>
    <property type="match status" value="1"/>
</dbReference>
<accession>A0ABU0JNG6</accession>
<sequence length="428" mass="49728">MNKIYDRGKNLTTIKKTILISLIMALLSEIHLYFLLPNFRVSVAIILFPVSLYYFNNLSTIFTASLTSIFVYITRLITSFFTNHFLSNLPLAYFPEIFFYVFYGVFYWVFNEKNERFEPGKMFRILILCDYLANVMEILIGQPDKVFNFHLHAGLLAVALLRSGASIIIISVIKFYKLLLLKEEHAERYRKLLVLSSQLKSEVFWMEKNMHHIEKTMTEAYKLFENINSDEKQDTWSQSALTIAKDIHEIKKEYALVVRGVMDITESKFKNEGMYLQDMLDILKKSINDDANIKSKNVSLYFSYDENFYTTKHYYLMSIFRNLMNNSIDALEEGKEGNSIYFKQRSEGDKLIFTIEDTGCGIEKEDIDCIFSPGYSTKINYDTGEINRGIGLSLVKEIIEEVLNGQVEVTSTINKGTKFCISLFKEVL</sequence>
<dbReference type="SMART" id="SM00387">
    <property type="entry name" value="HATPase_c"/>
    <property type="match status" value="1"/>
</dbReference>
<dbReference type="InterPro" id="IPR004358">
    <property type="entry name" value="Sig_transdc_His_kin-like_C"/>
</dbReference>
<dbReference type="PANTHER" id="PTHR43047:SF72">
    <property type="entry name" value="OSMOSENSING HISTIDINE PROTEIN KINASE SLN1"/>
    <property type="match status" value="1"/>
</dbReference>
<evidence type="ECO:0000256" key="2">
    <source>
        <dbReference type="ARBA" id="ARBA00012438"/>
    </source>
</evidence>
<dbReference type="PRINTS" id="PR00344">
    <property type="entry name" value="BCTRLSENSOR"/>
</dbReference>
<dbReference type="EMBL" id="JAUSWN010000002">
    <property type="protein sequence ID" value="MDQ0478621.1"/>
    <property type="molecule type" value="Genomic_DNA"/>
</dbReference>
<evidence type="ECO:0000256" key="5">
    <source>
        <dbReference type="ARBA" id="ARBA00023012"/>
    </source>
</evidence>
<feature type="transmembrane region" description="Helical" evidence="6">
    <location>
        <begin position="62"/>
        <end position="86"/>
    </location>
</feature>
<proteinExistence type="predicted"/>
<comment type="caution">
    <text evidence="8">The sequence shown here is derived from an EMBL/GenBank/DDBJ whole genome shotgun (WGS) entry which is preliminary data.</text>
</comment>
<dbReference type="InterPro" id="IPR005467">
    <property type="entry name" value="His_kinase_dom"/>
</dbReference>
<dbReference type="GO" id="GO:0004673">
    <property type="term" value="F:protein histidine kinase activity"/>
    <property type="evidence" value="ECO:0007669"/>
    <property type="project" value="UniProtKB-EC"/>
</dbReference>
<dbReference type="Proteomes" id="UP001224418">
    <property type="component" value="Unassembled WGS sequence"/>
</dbReference>
<feature type="transmembrane region" description="Helical" evidence="6">
    <location>
        <begin position="12"/>
        <end position="33"/>
    </location>
</feature>
<keyword evidence="6" id="KW-1133">Transmembrane helix</keyword>
<dbReference type="RefSeq" id="WP_307354864.1">
    <property type="nucleotide sequence ID" value="NZ_BAAACJ010000008.1"/>
</dbReference>
<dbReference type="EC" id="2.7.13.3" evidence="2"/>
<comment type="catalytic activity">
    <reaction evidence="1">
        <text>ATP + protein L-histidine = ADP + protein N-phospho-L-histidine.</text>
        <dbReference type="EC" id="2.7.13.3"/>
    </reaction>
</comment>
<dbReference type="PANTHER" id="PTHR43047">
    <property type="entry name" value="TWO-COMPONENT HISTIDINE PROTEIN KINASE"/>
    <property type="match status" value="1"/>
</dbReference>
<feature type="transmembrane region" description="Helical" evidence="6">
    <location>
        <begin position="122"/>
        <end position="141"/>
    </location>
</feature>
<keyword evidence="6" id="KW-0812">Transmembrane</keyword>
<evidence type="ECO:0000313" key="9">
    <source>
        <dbReference type="Proteomes" id="UP001224418"/>
    </source>
</evidence>
<dbReference type="PROSITE" id="PS50109">
    <property type="entry name" value="HIS_KIN"/>
    <property type="match status" value="1"/>
</dbReference>
<dbReference type="Gene3D" id="3.30.565.10">
    <property type="entry name" value="Histidine kinase-like ATPase, C-terminal domain"/>
    <property type="match status" value="1"/>
</dbReference>
<evidence type="ECO:0000256" key="3">
    <source>
        <dbReference type="ARBA" id="ARBA00022679"/>
    </source>
</evidence>
<feature type="domain" description="Histidine kinase" evidence="7">
    <location>
        <begin position="208"/>
        <end position="427"/>
    </location>
</feature>
<organism evidence="8 9">
    <name type="scientific">Hathewaya limosa</name>
    <name type="common">Clostridium limosum</name>
    <dbReference type="NCBI Taxonomy" id="1536"/>
    <lineage>
        <taxon>Bacteria</taxon>
        <taxon>Bacillati</taxon>
        <taxon>Bacillota</taxon>
        <taxon>Clostridia</taxon>
        <taxon>Eubacteriales</taxon>
        <taxon>Clostridiaceae</taxon>
        <taxon>Hathewaya</taxon>
    </lineage>
</organism>
<name>A0ABU0JNG6_HATLI</name>
<keyword evidence="3 8" id="KW-0808">Transferase</keyword>
<keyword evidence="9" id="KW-1185">Reference proteome</keyword>
<evidence type="ECO:0000313" key="8">
    <source>
        <dbReference type="EMBL" id="MDQ0478621.1"/>
    </source>
</evidence>
<feature type="transmembrane region" description="Helical" evidence="6">
    <location>
        <begin position="153"/>
        <end position="173"/>
    </location>
</feature>
<feature type="transmembrane region" description="Helical" evidence="6">
    <location>
        <begin position="92"/>
        <end position="110"/>
    </location>
</feature>